<comment type="similarity">
    <text evidence="3">Belongs to the Nudix hydrolase family. NudC subfamily.</text>
</comment>
<dbReference type="Proteomes" id="UP001209755">
    <property type="component" value="Unassembled WGS sequence"/>
</dbReference>
<comment type="cofactor">
    <cofactor evidence="1">
        <name>Mg(2+)</name>
        <dbReference type="ChEBI" id="CHEBI:18420"/>
    </cofactor>
</comment>
<dbReference type="EC" id="3.6.1.22" evidence="4"/>
<evidence type="ECO:0000256" key="1">
    <source>
        <dbReference type="ARBA" id="ARBA00001946"/>
    </source>
</evidence>
<keyword evidence="5" id="KW-0479">Metal-binding</keyword>
<comment type="catalytic activity">
    <reaction evidence="9">
        <text>a 5'-end NAD(+)-phospho-ribonucleoside in mRNA + H2O = a 5'-end phospho-adenosine-phospho-ribonucleoside in mRNA + beta-nicotinamide D-ribonucleotide + 2 H(+)</text>
        <dbReference type="Rhea" id="RHEA:60876"/>
        <dbReference type="Rhea" id="RHEA-COMP:15698"/>
        <dbReference type="Rhea" id="RHEA-COMP:15719"/>
        <dbReference type="ChEBI" id="CHEBI:14649"/>
        <dbReference type="ChEBI" id="CHEBI:15377"/>
        <dbReference type="ChEBI" id="CHEBI:15378"/>
        <dbReference type="ChEBI" id="CHEBI:144029"/>
        <dbReference type="ChEBI" id="CHEBI:144051"/>
    </reaction>
    <physiologicalReaction direction="left-to-right" evidence="9">
        <dbReference type="Rhea" id="RHEA:60877"/>
    </physiologicalReaction>
</comment>
<evidence type="ECO:0000256" key="6">
    <source>
        <dbReference type="ARBA" id="ARBA00022801"/>
    </source>
</evidence>
<dbReference type="InterPro" id="IPR050241">
    <property type="entry name" value="NAD-cap_RNA_hydrolase_NudC"/>
</dbReference>
<evidence type="ECO:0000256" key="3">
    <source>
        <dbReference type="ARBA" id="ARBA00009595"/>
    </source>
</evidence>
<dbReference type="Pfam" id="PF00293">
    <property type="entry name" value="NUDIX"/>
    <property type="match status" value="1"/>
</dbReference>
<gene>
    <name evidence="11" type="ORF">M2319_004482</name>
</gene>
<keyword evidence="8" id="KW-0520">NAD</keyword>
<dbReference type="PROSITE" id="PS00893">
    <property type="entry name" value="NUDIX_BOX"/>
    <property type="match status" value="1"/>
</dbReference>
<dbReference type="SUPFAM" id="SSF55811">
    <property type="entry name" value="Nudix"/>
    <property type="match status" value="1"/>
</dbReference>
<dbReference type="InterPro" id="IPR015797">
    <property type="entry name" value="NUDIX_hydrolase-like_dom_sf"/>
</dbReference>
<feature type="domain" description="Nudix hydrolase" evidence="10">
    <location>
        <begin position="182"/>
        <end position="314"/>
    </location>
</feature>
<evidence type="ECO:0000313" key="12">
    <source>
        <dbReference type="Proteomes" id="UP001209755"/>
    </source>
</evidence>
<evidence type="ECO:0000256" key="9">
    <source>
        <dbReference type="ARBA" id="ARBA00023679"/>
    </source>
</evidence>
<dbReference type="InterPro" id="IPR015376">
    <property type="entry name" value="Znr_NADH_PPase"/>
</dbReference>
<dbReference type="PANTHER" id="PTHR42904">
    <property type="entry name" value="NUDIX HYDROLASE, NUDC SUBFAMILY"/>
    <property type="match status" value="1"/>
</dbReference>
<proteinExistence type="inferred from homology"/>
<dbReference type="PROSITE" id="PS51462">
    <property type="entry name" value="NUDIX"/>
    <property type="match status" value="1"/>
</dbReference>
<reference evidence="12" key="1">
    <citation type="submission" date="2023-07" db="EMBL/GenBank/DDBJ databases">
        <title>Genome sequencing of Purple Non-Sulfur Bacteria from various extreme environments.</title>
        <authorList>
            <person name="Mayer M."/>
        </authorList>
    </citation>
    <scope>NUCLEOTIDE SEQUENCE [LARGE SCALE GENOMIC DNA]</scope>
    <source>
        <strain evidence="12">DSM 17935</strain>
    </source>
</reference>
<dbReference type="InterPro" id="IPR049734">
    <property type="entry name" value="NudC-like_C"/>
</dbReference>
<sequence>MKGLVFREREASLLPGFCGNDLDRAADRREDPAWVETQIARSDMRIYLFDNGNAVVDGSKDGADAVQFDRAAAETLGLDAESLVFLGLEEHRPRFAGRLRSGSVVAGIVMAAGSGSIEIADFRTLASSGTLGAGIVGALAEARSLTLWHESHAFCARCGEKSAPAPGGWRRDCGACGAHHFPRTDPVVIMMAIDGTRALFGRQPQFPEGMYSALAGYVEPGETIEAAVRREILEEAGITVGRVVYHASQPWPFPSTLMLGCFAEATSTEITIDPEELQDARWFERAEIAAMLDGAHPDGLKAPHPLAIAHWLARAFVEMG</sequence>
<dbReference type="GO" id="GO:0016787">
    <property type="term" value="F:hydrolase activity"/>
    <property type="evidence" value="ECO:0007669"/>
    <property type="project" value="UniProtKB-KW"/>
</dbReference>
<dbReference type="InterPro" id="IPR015375">
    <property type="entry name" value="NADH_PPase-like_N"/>
</dbReference>
<dbReference type="EMBL" id="JAOQNS010000019">
    <property type="protein sequence ID" value="MCW2310117.1"/>
    <property type="molecule type" value="Genomic_DNA"/>
</dbReference>
<evidence type="ECO:0000256" key="4">
    <source>
        <dbReference type="ARBA" id="ARBA00012381"/>
    </source>
</evidence>
<dbReference type="CDD" id="cd03429">
    <property type="entry name" value="NUDIX_NADH_pyrophosphatase_Nudt13"/>
    <property type="match status" value="1"/>
</dbReference>
<dbReference type="InterPro" id="IPR020084">
    <property type="entry name" value="NUDIX_hydrolase_CS"/>
</dbReference>
<evidence type="ECO:0000256" key="5">
    <source>
        <dbReference type="ARBA" id="ARBA00022723"/>
    </source>
</evidence>
<dbReference type="NCBIfam" id="NF001299">
    <property type="entry name" value="PRK00241.1"/>
    <property type="match status" value="1"/>
</dbReference>
<name>A0ABT3HI87_9HYPH</name>
<keyword evidence="6 11" id="KW-0378">Hydrolase</keyword>
<evidence type="ECO:0000256" key="8">
    <source>
        <dbReference type="ARBA" id="ARBA00023027"/>
    </source>
</evidence>
<evidence type="ECO:0000256" key="7">
    <source>
        <dbReference type="ARBA" id="ARBA00022842"/>
    </source>
</evidence>
<keyword evidence="7" id="KW-0460">Magnesium</keyword>
<evidence type="ECO:0000256" key="2">
    <source>
        <dbReference type="ARBA" id="ARBA00001947"/>
    </source>
</evidence>
<dbReference type="Pfam" id="PF09296">
    <property type="entry name" value="NUDIX-like"/>
    <property type="match status" value="1"/>
</dbReference>
<dbReference type="Gene3D" id="3.90.79.20">
    <property type="match status" value="1"/>
</dbReference>
<evidence type="ECO:0000259" key="10">
    <source>
        <dbReference type="PROSITE" id="PS51462"/>
    </source>
</evidence>
<dbReference type="RefSeq" id="WP_264603694.1">
    <property type="nucleotide sequence ID" value="NZ_JAOQNS010000019.1"/>
</dbReference>
<comment type="caution">
    <text evidence="11">The sequence shown here is derived from an EMBL/GenBank/DDBJ whole genome shotgun (WGS) entry which is preliminary data.</text>
</comment>
<organism evidence="11 12">
    <name type="scientific">Rhodobium gokarnense</name>
    <dbReference type="NCBI Taxonomy" id="364296"/>
    <lineage>
        <taxon>Bacteria</taxon>
        <taxon>Pseudomonadati</taxon>
        <taxon>Pseudomonadota</taxon>
        <taxon>Alphaproteobacteria</taxon>
        <taxon>Hyphomicrobiales</taxon>
        <taxon>Rhodobiaceae</taxon>
        <taxon>Rhodobium</taxon>
    </lineage>
</organism>
<dbReference type="Pfam" id="PF09297">
    <property type="entry name" value="Zn_ribbon_NUD"/>
    <property type="match status" value="1"/>
</dbReference>
<dbReference type="Gene3D" id="3.90.79.10">
    <property type="entry name" value="Nucleoside Triphosphate Pyrophosphohydrolase"/>
    <property type="match status" value="1"/>
</dbReference>
<dbReference type="InterPro" id="IPR000086">
    <property type="entry name" value="NUDIX_hydrolase_dom"/>
</dbReference>
<evidence type="ECO:0000313" key="11">
    <source>
        <dbReference type="EMBL" id="MCW2310117.1"/>
    </source>
</evidence>
<protein>
    <recommendedName>
        <fullName evidence="4">NAD(+) diphosphatase</fullName>
        <ecNumber evidence="4">3.6.1.22</ecNumber>
    </recommendedName>
</protein>
<comment type="cofactor">
    <cofactor evidence="2">
        <name>Zn(2+)</name>
        <dbReference type="ChEBI" id="CHEBI:29105"/>
    </cofactor>
</comment>
<dbReference type="PANTHER" id="PTHR42904:SF6">
    <property type="entry name" value="NAD-CAPPED RNA HYDROLASE NUDT12"/>
    <property type="match status" value="1"/>
</dbReference>
<accession>A0ABT3HI87</accession>
<keyword evidence="12" id="KW-1185">Reference proteome</keyword>